<dbReference type="NCBIfam" id="NF047611">
    <property type="entry name" value="LIC20162_fam"/>
    <property type="match status" value="1"/>
</dbReference>
<dbReference type="AlphaFoldDB" id="A0A4R9FY52"/>
<protein>
    <submittedName>
        <fullName evidence="2">Uncharacterized protein</fullName>
    </submittedName>
</protein>
<keyword evidence="1" id="KW-1133">Transmembrane helix</keyword>
<feature type="transmembrane region" description="Helical" evidence="1">
    <location>
        <begin position="33"/>
        <end position="54"/>
    </location>
</feature>
<gene>
    <name evidence="2" type="ORF">EHO59_10615</name>
</gene>
<proteinExistence type="predicted"/>
<reference evidence="2" key="1">
    <citation type="journal article" date="2019" name="PLoS Negl. Trop. Dis.">
        <title>Revisiting the worldwide diversity of Leptospira species in the environment.</title>
        <authorList>
            <person name="Vincent A.T."/>
            <person name="Schiettekatte O."/>
            <person name="Bourhy P."/>
            <person name="Veyrier F.J."/>
            <person name="Picardeau M."/>
        </authorList>
    </citation>
    <scope>NUCLEOTIDE SEQUENCE [LARGE SCALE GENOMIC DNA]</scope>
    <source>
        <strain evidence="2">SSS9</strain>
    </source>
</reference>
<dbReference type="NCBIfam" id="NF047610">
    <property type="entry name" value="LIMLP_18675_fam"/>
    <property type="match status" value="1"/>
</dbReference>
<keyword evidence="1" id="KW-0812">Transmembrane</keyword>
<feature type="transmembrane region" description="Helical" evidence="1">
    <location>
        <begin position="87"/>
        <end position="108"/>
    </location>
</feature>
<evidence type="ECO:0000256" key="1">
    <source>
        <dbReference type="SAM" id="Phobius"/>
    </source>
</evidence>
<keyword evidence="1" id="KW-0472">Membrane</keyword>
<name>A0A4R9FY52_9LEPT</name>
<comment type="caution">
    <text evidence="2">The sequence shown here is derived from an EMBL/GenBank/DDBJ whole genome shotgun (WGS) entry which is preliminary data.</text>
</comment>
<accession>A0A4R9FY52</accession>
<dbReference type="EMBL" id="RQEP01000012">
    <property type="protein sequence ID" value="TGK03968.1"/>
    <property type="molecule type" value="Genomic_DNA"/>
</dbReference>
<organism evidence="2 3">
    <name type="scientific">Leptospira semungkisensis</name>
    <dbReference type="NCBI Taxonomy" id="2484985"/>
    <lineage>
        <taxon>Bacteria</taxon>
        <taxon>Pseudomonadati</taxon>
        <taxon>Spirochaetota</taxon>
        <taxon>Spirochaetia</taxon>
        <taxon>Leptospirales</taxon>
        <taxon>Leptospiraceae</taxon>
        <taxon>Leptospira</taxon>
    </lineage>
</organism>
<dbReference type="OrthoDB" id="339225at2"/>
<sequence>MQTHSKRKSSAWWDWETSKPSLPKRSSGSSKLINNYIPPILAILAYFTFIWYLYPIKDLVSVWIFKFVELLQITKVLKLSLLTDKRLYDYTALAIFLYVGFAFFLDLFRFLNKNLFQNLSWDGEALIFSRWGLLGKITVRWNPNQTGLQILHKGGWVRKILGLEKILFKVNVSGAEESTLAESPFFSSKKNGQFLSSIFKNV</sequence>
<keyword evidence="3" id="KW-1185">Reference proteome</keyword>
<dbReference type="RefSeq" id="WP_135587770.1">
    <property type="nucleotide sequence ID" value="NZ_RQEP01000012.1"/>
</dbReference>
<dbReference type="Proteomes" id="UP000297453">
    <property type="component" value="Unassembled WGS sequence"/>
</dbReference>
<evidence type="ECO:0000313" key="2">
    <source>
        <dbReference type="EMBL" id="TGK03968.1"/>
    </source>
</evidence>
<evidence type="ECO:0000313" key="3">
    <source>
        <dbReference type="Proteomes" id="UP000297453"/>
    </source>
</evidence>